<dbReference type="Pfam" id="PF12773">
    <property type="entry name" value="DZR"/>
    <property type="match status" value="1"/>
</dbReference>
<dbReference type="Proteomes" id="UP001597262">
    <property type="component" value="Unassembled WGS sequence"/>
</dbReference>
<name>A0ABW3RZP9_9BACL</name>
<gene>
    <name evidence="3" type="ORF">ACFQ3W_16280</name>
</gene>
<protein>
    <submittedName>
        <fullName evidence="3">Zinc ribbon domain-containing protein</fullName>
    </submittedName>
</protein>
<dbReference type="RefSeq" id="WP_379320298.1">
    <property type="nucleotide sequence ID" value="NZ_JBHTLM010000012.1"/>
</dbReference>
<organism evidence="3 4">
    <name type="scientific">Paenibacillus puldeungensis</name>
    <dbReference type="NCBI Taxonomy" id="696536"/>
    <lineage>
        <taxon>Bacteria</taxon>
        <taxon>Bacillati</taxon>
        <taxon>Bacillota</taxon>
        <taxon>Bacilli</taxon>
        <taxon>Bacillales</taxon>
        <taxon>Paenibacillaceae</taxon>
        <taxon>Paenibacillus</taxon>
    </lineage>
</organism>
<comment type="caution">
    <text evidence="3">The sequence shown here is derived from an EMBL/GenBank/DDBJ whole genome shotgun (WGS) entry which is preliminary data.</text>
</comment>
<evidence type="ECO:0000313" key="4">
    <source>
        <dbReference type="Proteomes" id="UP001597262"/>
    </source>
</evidence>
<keyword evidence="1" id="KW-0472">Membrane</keyword>
<keyword evidence="1" id="KW-0812">Transmembrane</keyword>
<dbReference type="EMBL" id="JBHTLM010000012">
    <property type="protein sequence ID" value="MFD1177848.1"/>
    <property type="molecule type" value="Genomic_DNA"/>
</dbReference>
<evidence type="ECO:0000256" key="1">
    <source>
        <dbReference type="SAM" id="Phobius"/>
    </source>
</evidence>
<sequence length="156" mass="16872">MAVKICKSCGEANKETAHICIVCGSSLQDVDPVGTLDDDKKFERMLLGSKNKVTTCSICNETVEPDAQKCKYCGAWITRSKPTVTYHEPEYTQSRSDGCAVALIFVATFFIPLVGLIVGGIFAFSEDEDKKSLGKALLIFGLIMIALAILVGLVWG</sequence>
<proteinExistence type="predicted"/>
<keyword evidence="1" id="KW-1133">Transmembrane helix</keyword>
<reference evidence="4" key="1">
    <citation type="journal article" date="2019" name="Int. J. Syst. Evol. Microbiol.">
        <title>The Global Catalogue of Microorganisms (GCM) 10K type strain sequencing project: providing services to taxonomists for standard genome sequencing and annotation.</title>
        <authorList>
            <consortium name="The Broad Institute Genomics Platform"/>
            <consortium name="The Broad Institute Genome Sequencing Center for Infectious Disease"/>
            <person name="Wu L."/>
            <person name="Ma J."/>
        </authorList>
    </citation>
    <scope>NUCLEOTIDE SEQUENCE [LARGE SCALE GENOMIC DNA]</scope>
    <source>
        <strain evidence="4">CCUG 59189</strain>
    </source>
</reference>
<feature type="transmembrane region" description="Helical" evidence="1">
    <location>
        <begin position="100"/>
        <end position="124"/>
    </location>
</feature>
<evidence type="ECO:0000259" key="2">
    <source>
        <dbReference type="Pfam" id="PF12773"/>
    </source>
</evidence>
<evidence type="ECO:0000313" key="3">
    <source>
        <dbReference type="EMBL" id="MFD1177848.1"/>
    </source>
</evidence>
<accession>A0ABW3RZP9</accession>
<feature type="domain" description="DZANK-type" evidence="2">
    <location>
        <begin position="6"/>
        <end position="74"/>
    </location>
</feature>
<feature type="transmembrane region" description="Helical" evidence="1">
    <location>
        <begin position="136"/>
        <end position="155"/>
    </location>
</feature>
<keyword evidence="4" id="KW-1185">Reference proteome</keyword>
<dbReference type="InterPro" id="IPR025874">
    <property type="entry name" value="DZR"/>
</dbReference>